<protein>
    <submittedName>
        <fullName evidence="2">Uncharacterized protein</fullName>
    </submittedName>
</protein>
<gene>
    <name evidence="2" type="ORF">ENP55_03625</name>
</gene>
<comment type="caution">
    <text evidence="2">The sequence shown here is derived from an EMBL/GenBank/DDBJ whole genome shotgun (WGS) entry which is preliminary data.</text>
</comment>
<evidence type="ECO:0000256" key="1">
    <source>
        <dbReference type="SAM" id="Phobius"/>
    </source>
</evidence>
<evidence type="ECO:0000313" key="2">
    <source>
        <dbReference type="EMBL" id="HEF87374.1"/>
    </source>
</evidence>
<feature type="transmembrane region" description="Helical" evidence="1">
    <location>
        <begin position="37"/>
        <end position="58"/>
    </location>
</feature>
<name>A0A7C2BKM9_9CREN</name>
<sequence>MGKGRKALIYLAIATTLLALSILFLLWSISYMERSRIATSLVSALAGFSLLSAALYALRLSAYLYGVEKSEQ</sequence>
<keyword evidence="1" id="KW-1133">Transmembrane helix</keyword>
<accession>A0A7C2BKM9</accession>
<keyword evidence="1" id="KW-0812">Transmembrane</keyword>
<organism evidence="2">
    <name type="scientific">Thermosphaera aggregans</name>
    <dbReference type="NCBI Taxonomy" id="54254"/>
    <lineage>
        <taxon>Archaea</taxon>
        <taxon>Thermoproteota</taxon>
        <taxon>Thermoprotei</taxon>
        <taxon>Desulfurococcales</taxon>
        <taxon>Desulfurococcaceae</taxon>
        <taxon>Thermosphaera</taxon>
    </lineage>
</organism>
<reference evidence="2" key="1">
    <citation type="journal article" date="2020" name="mSystems">
        <title>Genome- and Community-Level Interaction Insights into Carbon Utilization and Element Cycling Functions of Hydrothermarchaeota in Hydrothermal Sediment.</title>
        <authorList>
            <person name="Zhou Z."/>
            <person name="Liu Y."/>
            <person name="Xu W."/>
            <person name="Pan J."/>
            <person name="Luo Z.H."/>
            <person name="Li M."/>
        </authorList>
    </citation>
    <scope>NUCLEOTIDE SEQUENCE [LARGE SCALE GENOMIC DNA]</scope>
    <source>
        <strain evidence="2">SpSt-23</strain>
    </source>
</reference>
<keyword evidence="1" id="KW-0472">Membrane</keyword>
<dbReference type="EMBL" id="DSJT01000022">
    <property type="protein sequence ID" value="HEF87374.1"/>
    <property type="molecule type" value="Genomic_DNA"/>
</dbReference>
<proteinExistence type="predicted"/>
<dbReference type="AlphaFoldDB" id="A0A7C2BKM9"/>
<feature type="transmembrane region" description="Helical" evidence="1">
    <location>
        <begin position="7"/>
        <end position="31"/>
    </location>
</feature>